<name>A0A4Y7JG48_PAPSO</name>
<evidence type="ECO:0000313" key="2">
    <source>
        <dbReference type="Proteomes" id="UP000316621"/>
    </source>
</evidence>
<keyword evidence="2" id="KW-1185">Reference proteome</keyword>
<proteinExistence type="predicted"/>
<evidence type="ECO:0000313" key="1">
    <source>
        <dbReference type="EMBL" id="RZC58768.1"/>
    </source>
</evidence>
<accession>A0A4Y7JG48</accession>
<organism evidence="1 2">
    <name type="scientific">Papaver somniferum</name>
    <name type="common">Opium poppy</name>
    <dbReference type="NCBI Taxonomy" id="3469"/>
    <lineage>
        <taxon>Eukaryota</taxon>
        <taxon>Viridiplantae</taxon>
        <taxon>Streptophyta</taxon>
        <taxon>Embryophyta</taxon>
        <taxon>Tracheophyta</taxon>
        <taxon>Spermatophyta</taxon>
        <taxon>Magnoliopsida</taxon>
        <taxon>Ranunculales</taxon>
        <taxon>Papaveraceae</taxon>
        <taxon>Papaveroideae</taxon>
        <taxon>Papaver</taxon>
    </lineage>
</organism>
<reference evidence="1 2" key="1">
    <citation type="journal article" date="2018" name="Science">
        <title>The opium poppy genome and morphinan production.</title>
        <authorList>
            <person name="Guo L."/>
            <person name="Winzer T."/>
            <person name="Yang X."/>
            <person name="Li Y."/>
            <person name="Ning Z."/>
            <person name="He Z."/>
            <person name="Teodor R."/>
            <person name="Lu Y."/>
            <person name="Bowser T.A."/>
            <person name="Graham I.A."/>
            <person name="Ye K."/>
        </authorList>
    </citation>
    <scope>NUCLEOTIDE SEQUENCE [LARGE SCALE GENOMIC DNA]</scope>
    <source>
        <strain evidence="2">cv. HN1</strain>
        <tissue evidence="1">Leaves</tissue>
    </source>
</reference>
<dbReference type="Proteomes" id="UP000316621">
    <property type="component" value="Chromosome 4"/>
</dbReference>
<dbReference type="AlphaFoldDB" id="A0A4Y7JG48"/>
<gene>
    <name evidence="1" type="ORF">C5167_006075</name>
</gene>
<sequence>MLFPLILMKRPSDWAVLQGWHTLWIESDSYSAVKTRMLEVDFGGISASGCAFTFQQRCWSNKRRTNPQIEESNVIGKVVRSTFYMNKREKNATAGRKFPAVCCICLAPTSFLCAKSISLGYKMLEHVM</sequence>
<dbReference type="Gramene" id="RZC58768">
    <property type="protein sequence ID" value="RZC58768"/>
    <property type="gene ID" value="C5167_006075"/>
</dbReference>
<dbReference type="EMBL" id="CM010718">
    <property type="protein sequence ID" value="RZC58768.1"/>
    <property type="molecule type" value="Genomic_DNA"/>
</dbReference>
<protein>
    <submittedName>
        <fullName evidence="1">Uncharacterized protein</fullName>
    </submittedName>
</protein>